<dbReference type="Proteomes" id="UP000064249">
    <property type="component" value="Unassembled WGS sequence"/>
</dbReference>
<dbReference type="PANTHER" id="PTHR10357:SF179">
    <property type="entry name" value="NEUTRAL AND BASIC AMINO ACID TRANSPORT PROTEIN RBAT"/>
    <property type="match status" value="1"/>
</dbReference>
<sequence length="536" mass="62933">MKKRLWWRDGVIYQIYPRSFMDTNQDGIGDLPGIIEKLDYLQDLGIDAIWLSPIYPSPDVDFGYDVSDYRTIDAKYGSMRDFDALVRQAHKRDIHIIMDLVLNHTSDQHPWFLDARSSRDSKFRDYYIWKDPRNGKVPNNWLSIFGGSGWEYDETTGQYYFHHFYKEQPDLNWRNPLVRKEMLDVLRFWLEKGVDGFRLDVFSAYFKHADFPDNPRKFIGLRPHDRMRHIYDTDQPEMIPLLKEIRTLLDEYPERYAVGETFMATYKKAAQYCGDDLLHAAFSFEEFLGGKWKASRFLKAIKTWEIILESKCWPNYVLNNHDVRRSASRYAKGQDDARLKVAAVMLLTLRGTPFLYYGEEIGMREGMFKKKDIQDPVGKRYYPFYKGRDGCRTPMQWNGSSFGGFSSVQPWLAVNPDYQTRNVQQQAEDEHSLLNFYKELLHLRKEHIALMRGDFEAATNMPSNTLVYFRCVVEEQIMVALNFDERPKHLDLVNIGGQGCDLLLSTHVKPMQSSSKCSEYILRGNEAAIFSLKMFD</sequence>
<organism evidence="5 6">
    <name type="scientific">Anaerolinea thermophila</name>
    <dbReference type="NCBI Taxonomy" id="167964"/>
    <lineage>
        <taxon>Bacteria</taxon>
        <taxon>Bacillati</taxon>
        <taxon>Chloroflexota</taxon>
        <taxon>Anaerolineae</taxon>
        <taxon>Anaerolineales</taxon>
        <taxon>Anaerolineaceae</taxon>
        <taxon>Anaerolinea</taxon>
    </lineage>
</organism>
<accession>A0A117LGW3</accession>
<dbReference type="PATRIC" id="fig|167964.4.peg.1369"/>
<reference evidence="5 6" key="1">
    <citation type="journal article" date="2015" name="MBio">
        <title>Genome-Resolved Metagenomic Analysis Reveals Roles for Candidate Phyla and Other Microbial Community Members in Biogeochemical Transformations in Oil Reservoirs.</title>
        <authorList>
            <person name="Hu P."/>
            <person name="Tom L."/>
            <person name="Singh A."/>
            <person name="Thomas B.C."/>
            <person name="Baker B.J."/>
            <person name="Piceno Y.M."/>
            <person name="Andersen G.L."/>
            <person name="Banfield J.F."/>
        </authorList>
    </citation>
    <scope>NUCLEOTIDE SEQUENCE [LARGE SCALE GENOMIC DNA]</scope>
    <source>
        <strain evidence="5">46_16</strain>
    </source>
</reference>
<dbReference type="InterPro" id="IPR017853">
    <property type="entry name" value="GH"/>
</dbReference>
<evidence type="ECO:0000256" key="2">
    <source>
        <dbReference type="ARBA" id="ARBA00022801"/>
    </source>
</evidence>
<dbReference type="Gene3D" id="3.90.400.10">
    <property type="entry name" value="Oligo-1,6-glucosidase, Domain 2"/>
    <property type="match status" value="1"/>
</dbReference>
<comment type="caution">
    <text evidence="5">The sequence shown here is derived from an EMBL/GenBank/DDBJ whole genome shotgun (WGS) entry which is preliminary data.</text>
</comment>
<dbReference type="GO" id="GO:0009313">
    <property type="term" value="P:oligosaccharide catabolic process"/>
    <property type="evidence" value="ECO:0007669"/>
    <property type="project" value="TreeGrafter"/>
</dbReference>
<dbReference type="SMART" id="SM00642">
    <property type="entry name" value="Aamy"/>
    <property type="match status" value="1"/>
</dbReference>
<dbReference type="Pfam" id="PF00128">
    <property type="entry name" value="Alpha-amylase"/>
    <property type="match status" value="1"/>
</dbReference>
<dbReference type="InterPro" id="IPR006047">
    <property type="entry name" value="GH13_cat_dom"/>
</dbReference>
<protein>
    <submittedName>
        <fullName evidence="5">Alpha-glucosidase</fullName>
    </submittedName>
</protein>
<comment type="similarity">
    <text evidence="1">Belongs to the glycosyl hydrolase 13 family.</text>
</comment>
<proteinExistence type="inferred from homology"/>
<dbReference type="EMBL" id="LGFU01000024">
    <property type="protein sequence ID" value="KUK46497.1"/>
    <property type="molecule type" value="Genomic_DNA"/>
</dbReference>
<evidence type="ECO:0000259" key="4">
    <source>
        <dbReference type="SMART" id="SM00642"/>
    </source>
</evidence>
<evidence type="ECO:0000256" key="3">
    <source>
        <dbReference type="ARBA" id="ARBA00023295"/>
    </source>
</evidence>
<gene>
    <name evidence="5" type="ORF">XD73_0637</name>
</gene>
<evidence type="ECO:0000313" key="6">
    <source>
        <dbReference type="Proteomes" id="UP000064249"/>
    </source>
</evidence>
<dbReference type="GO" id="GO:0004556">
    <property type="term" value="F:alpha-amylase activity"/>
    <property type="evidence" value="ECO:0007669"/>
    <property type="project" value="TreeGrafter"/>
</dbReference>
<evidence type="ECO:0000313" key="5">
    <source>
        <dbReference type="EMBL" id="KUK46497.1"/>
    </source>
</evidence>
<dbReference type="AlphaFoldDB" id="A0A117LGW3"/>
<dbReference type="InterPro" id="IPR045857">
    <property type="entry name" value="O16G_dom_2"/>
</dbReference>
<dbReference type="PANTHER" id="PTHR10357">
    <property type="entry name" value="ALPHA-AMYLASE FAMILY MEMBER"/>
    <property type="match status" value="1"/>
</dbReference>
<dbReference type="FunFam" id="3.90.400.10:FF:000002">
    <property type="entry name" value="Sucrose isomerase"/>
    <property type="match status" value="1"/>
</dbReference>
<keyword evidence="3" id="KW-0326">Glycosidase</keyword>
<evidence type="ECO:0000256" key="1">
    <source>
        <dbReference type="ARBA" id="ARBA00008061"/>
    </source>
</evidence>
<keyword evidence="2" id="KW-0378">Hydrolase</keyword>
<dbReference type="SUPFAM" id="SSF51445">
    <property type="entry name" value="(Trans)glycosidases"/>
    <property type="match status" value="1"/>
</dbReference>
<feature type="domain" description="Glycosyl hydrolase family 13 catalytic" evidence="4">
    <location>
        <begin position="14"/>
        <end position="392"/>
    </location>
</feature>
<dbReference type="CDD" id="cd11333">
    <property type="entry name" value="AmyAc_SI_OligoGlu_DGase"/>
    <property type="match status" value="1"/>
</dbReference>
<name>A0A117LGW3_9CHLR</name>
<dbReference type="Gene3D" id="3.20.20.80">
    <property type="entry name" value="Glycosidases"/>
    <property type="match status" value="2"/>
</dbReference>